<dbReference type="PROSITE" id="PS50977">
    <property type="entry name" value="HTH_TETR_2"/>
    <property type="match status" value="1"/>
</dbReference>
<dbReference type="Gene3D" id="1.10.357.10">
    <property type="entry name" value="Tetracycline Repressor, domain 2"/>
    <property type="match status" value="1"/>
</dbReference>
<dbReference type="InterPro" id="IPR001647">
    <property type="entry name" value="HTH_TetR"/>
</dbReference>
<dbReference type="Proteomes" id="UP001595816">
    <property type="component" value="Unassembled WGS sequence"/>
</dbReference>
<evidence type="ECO:0000259" key="3">
    <source>
        <dbReference type="PROSITE" id="PS50977"/>
    </source>
</evidence>
<dbReference type="EMBL" id="JBHSAY010000028">
    <property type="protein sequence ID" value="MFC4136098.1"/>
    <property type="molecule type" value="Genomic_DNA"/>
</dbReference>
<proteinExistence type="predicted"/>
<evidence type="ECO:0000313" key="5">
    <source>
        <dbReference type="Proteomes" id="UP001595816"/>
    </source>
</evidence>
<gene>
    <name evidence="4" type="ORF">ACFOZ4_36290</name>
</gene>
<keyword evidence="1 2" id="KW-0238">DNA-binding</keyword>
<dbReference type="Pfam" id="PF17940">
    <property type="entry name" value="TetR_C_31"/>
    <property type="match status" value="1"/>
</dbReference>
<evidence type="ECO:0000256" key="2">
    <source>
        <dbReference type="PROSITE-ProRule" id="PRU00335"/>
    </source>
</evidence>
<feature type="DNA-binding region" description="H-T-H motif" evidence="2">
    <location>
        <begin position="38"/>
        <end position="57"/>
    </location>
</feature>
<comment type="caution">
    <text evidence="4">The sequence shown here is derived from an EMBL/GenBank/DDBJ whole genome shotgun (WGS) entry which is preliminary data.</text>
</comment>
<protein>
    <submittedName>
        <fullName evidence="4">TetR/AcrR family transcriptional regulator</fullName>
    </submittedName>
</protein>
<organism evidence="4 5">
    <name type="scientific">Hamadaea flava</name>
    <dbReference type="NCBI Taxonomy" id="1742688"/>
    <lineage>
        <taxon>Bacteria</taxon>
        <taxon>Bacillati</taxon>
        <taxon>Actinomycetota</taxon>
        <taxon>Actinomycetes</taxon>
        <taxon>Micromonosporales</taxon>
        <taxon>Micromonosporaceae</taxon>
        <taxon>Hamadaea</taxon>
    </lineage>
</organism>
<feature type="domain" description="HTH tetR-type" evidence="3">
    <location>
        <begin position="15"/>
        <end position="75"/>
    </location>
</feature>
<keyword evidence="5" id="KW-1185">Reference proteome</keyword>
<dbReference type="InterPro" id="IPR036271">
    <property type="entry name" value="Tet_transcr_reg_TetR-rel_C_sf"/>
</dbReference>
<dbReference type="SUPFAM" id="SSF46689">
    <property type="entry name" value="Homeodomain-like"/>
    <property type="match status" value="1"/>
</dbReference>
<dbReference type="InterPro" id="IPR009057">
    <property type="entry name" value="Homeodomain-like_sf"/>
</dbReference>
<evidence type="ECO:0000313" key="4">
    <source>
        <dbReference type="EMBL" id="MFC4136098.1"/>
    </source>
</evidence>
<name>A0ABV8M0K2_9ACTN</name>
<sequence length="189" mass="20259">MSAAPRRAQRPRDPQARRDALAAAVIDSIAEVGLGRTTHRSVANRAALPLGATTYYFPTLDDLIEAGLRQALDDLDRELGQWKERLCAAAGAADLAGELALLAAQHAADPRRVRVEYELYAAAMRDPRLRPLARRRLDGVRELLEPRLGGSIAEAVAALLDGVVLRAATTGEPVDQAALAAAVRRVATE</sequence>
<dbReference type="SUPFAM" id="SSF48498">
    <property type="entry name" value="Tetracyclin repressor-like, C-terminal domain"/>
    <property type="match status" value="1"/>
</dbReference>
<dbReference type="InterPro" id="IPR041583">
    <property type="entry name" value="TetR_C_31"/>
</dbReference>
<accession>A0ABV8M0K2</accession>
<evidence type="ECO:0000256" key="1">
    <source>
        <dbReference type="ARBA" id="ARBA00023125"/>
    </source>
</evidence>
<dbReference type="RefSeq" id="WP_253762775.1">
    <property type="nucleotide sequence ID" value="NZ_JAMZDZ010000001.1"/>
</dbReference>
<reference evidence="5" key="1">
    <citation type="journal article" date="2019" name="Int. J. Syst. Evol. Microbiol.">
        <title>The Global Catalogue of Microorganisms (GCM) 10K type strain sequencing project: providing services to taxonomists for standard genome sequencing and annotation.</title>
        <authorList>
            <consortium name="The Broad Institute Genomics Platform"/>
            <consortium name="The Broad Institute Genome Sequencing Center for Infectious Disease"/>
            <person name="Wu L."/>
            <person name="Ma J."/>
        </authorList>
    </citation>
    <scope>NUCLEOTIDE SEQUENCE [LARGE SCALE GENOMIC DNA]</scope>
    <source>
        <strain evidence="5">CGMCC 4.7289</strain>
    </source>
</reference>